<keyword evidence="2 3" id="KW-0560">Oxidoreductase</keyword>
<sequence>MRPDREPGVLRGRTALVTGASRGIGAAIAVALAGAGADVVGVSSALATQEAVAESVRSAGGRYAARECDLADRGSLYRLLDRLEEAGEAAPDILVHAAGINRRAPAVAHGDELWDEVLAVNLTAPFILTRRIGAEMVARGSGKVIFLASVMTFQGGITIPGYAASKGGVGQLVKSLANEWASCGVNVNAIAPGYVNTNMNEALLLDADRHAKISERIPAGRWAEPSDIGGAAVFLASSAADYIHGVTLPVDGGWLGR</sequence>
<organism evidence="3 4">
    <name type="scientific">Streptosporangium becharense</name>
    <dbReference type="NCBI Taxonomy" id="1816182"/>
    <lineage>
        <taxon>Bacteria</taxon>
        <taxon>Bacillati</taxon>
        <taxon>Actinomycetota</taxon>
        <taxon>Actinomycetes</taxon>
        <taxon>Streptosporangiales</taxon>
        <taxon>Streptosporangiaceae</taxon>
        <taxon>Streptosporangium</taxon>
    </lineage>
</organism>
<keyword evidence="4" id="KW-1185">Reference proteome</keyword>
<reference evidence="3 4" key="1">
    <citation type="submission" date="2020-08" db="EMBL/GenBank/DDBJ databases">
        <title>Sequencing the genomes of 1000 actinobacteria strains.</title>
        <authorList>
            <person name="Klenk H.-P."/>
        </authorList>
    </citation>
    <scope>NUCLEOTIDE SEQUENCE [LARGE SCALE GENOMIC DNA]</scope>
    <source>
        <strain evidence="3 4">DSM 46887</strain>
    </source>
</reference>
<dbReference type="PANTHER" id="PTHR42760:SF5">
    <property type="entry name" value="2-DEHYDRO-3-DEOXY-D-GLUCONATE 5-DEHYDROGENASE"/>
    <property type="match status" value="1"/>
</dbReference>
<comment type="similarity">
    <text evidence="1">Belongs to the short-chain dehydrogenases/reductases (SDR) family.</text>
</comment>
<dbReference type="InterPro" id="IPR002347">
    <property type="entry name" value="SDR_fam"/>
</dbReference>
<gene>
    <name evidence="3" type="ORF">F4562_001145</name>
</gene>
<dbReference type="PRINTS" id="PR00081">
    <property type="entry name" value="GDHRDH"/>
</dbReference>
<accession>A0A7W9MF89</accession>
<evidence type="ECO:0000313" key="4">
    <source>
        <dbReference type="Proteomes" id="UP000540685"/>
    </source>
</evidence>
<evidence type="ECO:0000256" key="1">
    <source>
        <dbReference type="ARBA" id="ARBA00006484"/>
    </source>
</evidence>
<dbReference type="FunFam" id="3.40.50.720:FF:000084">
    <property type="entry name" value="Short-chain dehydrogenase reductase"/>
    <property type="match status" value="1"/>
</dbReference>
<dbReference type="PANTHER" id="PTHR42760">
    <property type="entry name" value="SHORT-CHAIN DEHYDROGENASES/REDUCTASES FAMILY MEMBER"/>
    <property type="match status" value="1"/>
</dbReference>
<dbReference type="PRINTS" id="PR00080">
    <property type="entry name" value="SDRFAMILY"/>
</dbReference>
<dbReference type="PROSITE" id="PS00061">
    <property type="entry name" value="ADH_SHORT"/>
    <property type="match status" value="1"/>
</dbReference>
<dbReference type="GO" id="GO:0008678">
    <property type="term" value="F:2-deoxy-D-gluconate 3-dehydrogenase activity"/>
    <property type="evidence" value="ECO:0007669"/>
    <property type="project" value="UniProtKB-EC"/>
</dbReference>
<dbReference type="Proteomes" id="UP000540685">
    <property type="component" value="Unassembled WGS sequence"/>
</dbReference>
<dbReference type="EMBL" id="JACHMP010000001">
    <property type="protein sequence ID" value="MBB5818083.1"/>
    <property type="molecule type" value="Genomic_DNA"/>
</dbReference>
<evidence type="ECO:0000313" key="3">
    <source>
        <dbReference type="EMBL" id="MBB5818083.1"/>
    </source>
</evidence>
<comment type="caution">
    <text evidence="3">The sequence shown here is derived from an EMBL/GenBank/DDBJ whole genome shotgun (WGS) entry which is preliminary data.</text>
</comment>
<dbReference type="EC" id="1.1.1.125" evidence="3"/>
<dbReference type="Pfam" id="PF13561">
    <property type="entry name" value="adh_short_C2"/>
    <property type="match status" value="1"/>
</dbReference>
<dbReference type="Gene3D" id="3.40.50.720">
    <property type="entry name" value="NAD(P)-binding Rossmann-like Domain"/>
    <property type="match status" value="1"/>
</dbReference>
<evidence type="ECO:0000256" key="2">
    <source>
        <dbReference type="ARBA" id="ARBA00023002"/>
    </source>
</evidence>
<dbReference type="InterPro" id="IPR036291">
    <property type="entry name" value="NAD(P)-bd_dom_sf"/>
</dbReference>
<proteinExistence type="inferred from homology"/>
<dbReference type="RefSeq" id="WP_184547855.1">
    <property type="nucleotide sequence ID" value="NZ_JACHMP010000001.1"/>
</dbReference>
<protein>
    <submittedName>
        <fullName evidence="3">2-deoxy-D-gluconate 3-dehydrogenase</fullName>
        <ecNumber evidence="3">1.1.1.125</ecNumber>
    </submittedName>
</protein>
<name>A0A7W9MF89_9ACTN</name>
<dbReference type="AlphaFoldDB" id="A0A7W9MF89"/>
<dbReference type="InterPro" id="IPR020904">
    <property type="entry name" value="Sc_DH/Rdtase_CS"/>
</dbReference>
<dbReference type="SUPFAM" id="SSF51735">
    <property type="entry name" value="NAD(P)-binding Rossmann-fold domains"/>
    <property type="match status" value="1"/>
</dbReference>